<dbReference type="AlphaFoldDB" id="A0AAV7WFL8"/>
<organism evidence="2 3">
    <name type="scientific">Pleurodeles waltl</name>
    <name type="common">Iberian ribbed newt</name>
    <dbReference type="NCBI Taxonomy" id="8319"/>
    <lineage>
        <taxon>Eukaryota</taxon>
        <taxon>Metazoa</taxon>
        <taxon>Chordata</taxon>
        <taxon>Craniata</taxon>
        <taxon>Vertebrata</taxon>
        <taxon>Euteleostomi</taxon>
        <taxon>Amphibia</taxon>
        <taxon>Batrachia</taxon>
        <taxon>Caudata</taxon>
        <taxon>Salamandroidea</taxon>
        <taxon>Salamandridae</taxon>
        <taxon>Pleurodelinae</taxon>
        <taxon>Pleurodeles</taxon>
    </lineage>
</organism>
<reference evidence="2" key="1">
    <citation type="journal article" date="2022" name="bioRxiv">
        <title>Sequencing and chromosome-scale assembly of the giantPleurodeles waltlgenome.</title>
        <authorList>
            <person name="Brown T."/>
            <person name="Elewa A."/>
            <person name="Iarovenko S."/>
            <person name="Subramanian E."/>
            <person name="Araus A.J."/>
            <person name="Petzold A."/>
            <person name="Susuki M."/>
            <person name="Suzuki K.-i.T."/>
            <person name="Hayashi T."/>
            <person name="Toyoda A."/>
            <person name="Oliveira C."/>
            <person name="Osipova E."/>
            <person name="Leigh N.D."/>
            <person name="Simon A."/>
            <person name="Yun M.H."/>
        </authorList>
    </citation>
    <scope>NUCLEOTIDE SEQUENCE</scope>
    <source>
        <strain evidence="2">20211129_DDA</strain>
        <tissue evidence="2">Liver</tissue>
    </source>
</reference>
<sequence length="78" mass="8522">MGTPRQHPRRALCAARTNGQSWASSLAAVKKTERGQKKRPPRAPRPEKQTKAPTAARAGDAAEDNGMTLVKTHICFWA</sequence>
<evidence type="ECO:0000256" key="1">
    <source>
        <dbReference type="SAM" id="MobiDB-lite"/>
    </source>
</evidence>
<name>A0AAV7WFL8_PLEWA</name>
<feature type="compositionally biased region" description="Basic residues" evidence="1">
    <location>
        <begin position="1"/>
        <end position="10"/>
    </location>
</feature>
<feature type="region of interest" description="Disordered" evidence="1">
    <location>
        <begin position="1"/>
        <end position="65"/>
    </location>
</feature>
<comment type="caution">
    <text evidence="2">The sequence shown here is derived from an EMBL/GenBank/DDBJ whole genome shotgun (WGS) entry which is preliminary data.</text>
</comment>
<protein>
    <submittedName>
        <fullName evidence="2">Uncharacterized protein</fullName>
    </submittedName>
</protein>
<dbReference type="Proteomes" id="UP001066276">
    <property type="component" value="Chromosome 1_2"/>
</dbReference>
<dbReference type="EMBL" id="JANPWB010000002">
    <property type="protein sequence ID" value="KAJ1211080.1"/>
    <property type="molecule type" value="Genomic_DNA"/>
</dbReference>
<accession>A0AAV7WFL8</accession>
<proteinExistence type="predicted"/>
<evidence type="ECO:0000313" key="2">
    <source>
        <dbReference type="EMBL" id="KAJ1211080.1"/>
    </source>
</evidence>
<gene>
    <name evidence="2" type="ORF">NDU88_006442</name>
</gene>
<keyword evidence="3" id="KW-1185">Reference proteome</keyword>
<evidence type="ECO:0000313" key="3">
    <source>
        <dbReference type="Proteomes" id="UP001066276"/>
    </source>
</evidence>